<dbReference type="CDD" id="cd11567">
    <property type="entry name" value="YciH_like"/>
    <property type="match status" value="1"/>
</dbReference>
<dbReference type="InterPro" id="IPR050318">
    <property type="entry name" value="DENR/SUI1_TIF"/>
</dbReference>
<keyword evidence="3" id="KW-0648">Protein biosynthesis</keyword>
<evidence type="ECO:0000256" key="1">
    <source>
        <dbReference type="ARBA" id="ARBA00005422"/>
    </source>
</evidence>
<keyword evidence="2" id="KW-0810">Translation regulation</keyword>
<dbReference type="NCBIfam" id="NF005297">
    <property type="entry name" value="PRK06824.1"/>
    <property type="match status" value="1"/>
</dbReference>
<dbReference type="InterPro" id="IPR005872">
    <property type="entry name" value="SUI1_arc_bac"/>
</dbReference>
<dbReference type="Pfam" id="PF01253">
    <property type="entry name" value="SUI1"/>
    <property type="match status" value="1"/>
</dbReference>
<keyword evidence="5" id="KW-0396">Initiation factor</keyword>
<dbReference type="PIRSF" id="PIRSF037511">
    <property type="entry name" value="Transl_init_SUI1_pro"/>
    <property type="match status" value="1"/>
</dbReference>
<dbReference type="RefSeq" id="WP_382220384.1">
    <property type="nucleotide sequence ID" value="NZ_JBHTCA010000003.1"/>
</dbReference>
<proteinExistence type="inferred from homology"/>
<dbReference type="InterPro" id="IPR001950">
    <property type="entry name" value="SUI1"/>
</dbReference>
<dbReference type="InterPro" id="IPR036877">
    <property type="entry name" value="SUI1_dom_sf"/>
</dbReference>
<evidence type="ECO:0000313" key="5">
    <source>
        <dbReference type="EMBL" id="MFC7408288.1"/>
    </source>
</evidence>
<comment type="caution">
    <text evidence="5">The sequence shown here is derived from an EMBL/GenBank/DDBJ whole genome shotgun (WGS) entry which is preliminary data.</text>
</comment>
<evidence type="ECO:0000313" key="6">
    <source>
        <dbReference type="Proteomes" id="UP001596501"/>
    </source>
</evidence>
<dbReference type="SUPFAM" id="SSF55159">
    <property type="entry name" value="eIF1-like"/>
    <property type="match status" value="1"/>
</dbReference>
<organism evidence="5 6">
    <name type="scientific">Hydrogenophaga atypica</name>
    <dbReference type="NCBI Taxonomy" id="249409"/>
    <lineage>
        <taxon>Bacteria</taxon>
        <taxon>Pseudomonadati</taxon>
        <taxon>Pseudomonadota</taxon>
        <taxon>Betaproteobacteria</taxon>
        <taxon>Burkholderiales</taxon>
        <taxon>Comamonadaceae</taxon>
        <taxon>Hydrogenophaga</taxon>
    </lineage>
</organism>
<accession>A0ABW2QFN1</accession>
<gene>
    <name evidence="5" type="ORF">ACFQPB_05395</name>
</gene>
<evidence type="ECO:0000256" key="3">
    <source>
        <dbReference type="ARBA" id="ARBA00022917"/>
    </source>
</evidence>
<dbReference type="PROSITE" id="PS50296">
    <property type="entry name" value="SUI1"/>
    <property type="match status" value="1"/>
</dbReference>
<dbReference type="Proteomes" id="UP001596501">
    <property type="component" value="Unassembled WGS sequence"/>
</dbReference>
<feature type="domain" description="SUI1" evidence="4">
    <location>
        <begin position="51"/>
        <end position="117"/>
    </location>
</feature>
<keyword evidence="6" id="KW-1185">Reference proteome</keyword>
<evidence type="ECO:0000256" key="2">
    <source>
        <dbReference type="ARBA" id="ARBA00022845"/>
    </source>
</evidence>
<dbReference type="Gene3D" id="3.30.780.10">
    <property type="entry name" value="SUI1-like domain"/>
    <property type="match status" value="1"/>
</dbReference>
<dbReference type="PANTHER" id="PTHR12789">
    <property type="entry name" value="DENSITY-REGULATED PROTEIN HOMOLOG"/>
    <property type="match status" value="1"/>
</dbReference>
<dbReference type="GO" id="GO:0003743">
    <property type="term" value="F:translation initiation factor activity"/>
    <property type="evidence" value="ECO:0007669"/>
    <property type="project" value="UniProtKB-KW"/>
</dbReference>
<name>A0ABW2QFN1_9BURK</name>
<reference evidence="6" key="1">
    <citation type="journal article" date="2019" name="Int. J. Syst. Evol. Microbiol.">
        <title>The Global Catalogue of Microorganisms (GCM) 10K type strain sequencing project: providing services to taxonomists for standard genome sequencing and annotation.</title>
        <authorList>
            <consortium name="The Broad Institute Genomics Platform"/>
            <consortium name="The Broad Institute Genome Sequencing Center for Infectious Disease"/>
            <person name="Wu L."/>
            <person name="Ma J."/>
        </authorList>
    </citation>
    <scope>NUCLEOTIDE SEQUENCE [LARGE SCALE GENOMIC DNA]</scope>
    <source>
        <strain evidence="6">CGMCC 1.12371</strain>
    </source>
</reference>
<comment type="similarity">
    <text evidence="1">Belongs to the SUI1 family.</text>
</comment>
<dbReference type="PANTHER" id="PTHR12789:SF0">
    <property type="entry name" value="DENSITY-REGULATED PROTEIN"/>
    <property type="match status" value="1"/>
</dbReference>
<dbReference type="EMBL" id="JBHTCA010000003">
    <property type="protein sequence ID" value="MFC7408288.1"/>
    <property type="molecule type" value="Genomic_DNA"/>
</dbReference>
<protein>
    <submittedName>
        <fullName evidence="5">Translation initiation factor Sui1</fullName>
    </submittedName>
</protein>
<evidence type="ECO:0000259" key="4">
    <source>
        <dbReference type="PROSITE" id="PS50296"/>
    </source>
</evidence>
<sequence>MRDTMAASSPNTRLVYSTDTGRICPDCGQPQAACVCKQRVAAVPAGDGVVRVLRETKGRGGKAVTVVRGVVLPPDALAALGKRLRTACGSGGTAKDGVLEIQGDHVERVMALLTADGHRVKRAGG</sequence>